<dbReference type="InterPro" id="IPR003959">
    <property type="entry name" value="ATPase_AAA_core"/>
</dbReference>
<dbReference type="RefSeq" id="WP_183665219.1">
    <property type="nucleotide sequence ID" value="NZ_JACHXN010000032.1"/>
</dbReference>
<evidence type="ECO:0000256" key="2">
    <source>
        <dbReference type="SAM" id="MobiDB-lite"/>
    </source>
</evidence>
<dbReference type="Gene3D" id="1.20.58.760">
    <property type="entry name" value="Peptidase M41"/>
    <property type="match status" value="1"/>
</dbReference>
<dbReference type="SMART" id="SM00382">
    <property type="entry name" value="AAA"/>
    <property type="match status" value="1"/>
</dbReference>
<dbReference type="Pfam" id="PF00004">
    <property type="entry name" value="AAA"/>
    <property type="match status" value="1"/>
</dbReference>
<organism evidence="4 5">
    <name type="scientific">Phyllobacterium trifolii</name>
    <dbReference type="NCBI Taxonomy" id="300193"/>
    <lineage>
        <taxon>Bacteria</taxon>
        <taxon>Pseudomonadati</taxon>
        <taxon>Pseudomonadota</taxon>
        <taxon>Alphaproteobacteria</taxon>
        <taxon>Hyphomicrobiales</taxon>
        <taxon>Phyllobacteriaceae</taxon>
        <taxon>Phyllobacterium</taxon>
    </lineage>
</organism>
<dbReference type="GO" id="GO:0005886">
    <property type="term" value="C:plasma membrane"/>
    <property type="evidence" value="ECO:0007669"/>
    <property type="project" value="TreeGrafter"/>
</dbReference>
<dbReference type="AlphaFoldDB" id="A0A839UEA7"/>
<protein>
    <submittedName>
        <fullName evidence="4">ATP-dependent Zn protease</fullName>
    </submittedName>
</protein>
<dbReference type="InterPro" id="IPR003960">
    <property type="entry name" value="ATPase_AAA_CS"/>
</dbReference>
<dbReference type="InterPro" id="IPR003593">
    <property type="entry name" value="AAA+_ATPase"/>
</dbReference>
<dbReference type="GO" id="GO:0004222">
    <property type="term" value="F:metalloendopeptidase activity"/>
    <property type="evidence" value="ECO:0007669"/>
    <property type="project" value="InterPro"/>
</dbReference>
<feature type="domain" description="AAA+ ATPase" evidence="3">
    <location>
        <begin position="271"/>
        <end position="411"/>
    </location>
</feature>
<dbReference type="GO" id="GO:0004176">
    <property type="term" value="F:ATP-dependent peptidase activity"/>
    <property type="evidence" value="ECO:0007669"/>
    <property type="project" value="InterPro"/>
</dbReference>
<feature type="region of interest" description="Disordered" evidence="2">
    <location>
        <begin position="176"/>
        <end position="215"/>
    </location>
</feature>
<sequence>MLRFPFADFEEPLLRLIDRSIIWPLPTIAIDSTDMHDDAFGENDRDSTIARFVPIDHAMTLRNHRDWLDAKAATAIQVGVAILLLFDPDTNPPLAAAVAADVVLDAGLLDQTLLAELLAVAMDTPREDTLQLFGRRPFDLDVLTLFDFQLAIRRPRTADQCLKVLHKIATDRAVERNVGQGSTSAGGKGDDINGSDKPWNKLNAKKSKPTSGSTVLHPQSLMYSAPRDARGAFAPLTIDDLAGFGEARTWALDLRDDLDAYHNRTIAWSDLSPRLLLSGPPGVGKTTFVKALCNSLQLPLLVTSVATWLQPSHLGDVLTRMSRAFAEAADMKPCILFIDEIDGIGTRSNSSGGSNADYWNSVVNQLLELLDTAAWTEGTIVVGATNRPNAIDPALTRSGRLENHVMVPLPDIDSLTQILAYHLRLDLPGMLASTLASTFRTATIGEKTYGESGYPDHPALRALARMASGLSGADVERTVRDARRAARRRGSPLSFQDIETALRAGRPDKPADLLWRQAVHESGHALARHVLNIGEMITVSIEGDGGQAKINIDANRVQDAAWIANLIVVLVAGRAAEEHILGAVSSGSGGSADSDLAQATRLAVELETSVGLSAGMPLLYRPSNDPARDLLFHDELARRVNAVLEDAYQRAGSLIDQHRSLVELLATNLMQSRTLEGWQVDEILSGNFNTT</sequence>
<dbReference type="InterPro" id="IPR000642">
    <property type="entry name" value="Peptidase_M41"/>
</dbReference>
<accession>A0A839UEA7</accession>
<dbReference type="SUPFAM" id="SSF52540">
    <property type="entry name" value="P-loop containing nucleoside triphosphate hydrolases"/>
    <property type="match status" value="1"/>
</dbReference>
<dbReference type="Pfam" id="PF01434">
    <property type="entry name" value="Peptidase_M41"/>
    <property type="match status" value="1"/>
</dbReference>
<dbReference type="EMBL" id="JACHXN010000032">
    <property type="protein sequence ID" value="MBB3149448.1"/>
    <property type="molecule type" value="Genomic_DNA"/>
</dbReference>
<dbReference type="PANTHER" id="PTHR23076:SF97">
    <property type="entry name" value="ATP-DEPENDENT ZINC METALLOPROTEASE YME1L1"/>
    <property type="match status" value="1"/>
</dbReference>
<evidence type="ECO:0000256" key="1">
    <source>
        <dbReference type="RuleBase" id="RU003651"/>
    </source>
</evidence>
<dbReference type="Gene3D" id="1.10.8.60">
    <property type="match status" value="1"/>
</dbReference>
<keyword evidence="1" id="KW-0547">Nucleotide-binding</keyword>
<name>A0A839UEA7_9HYPH</name>
<keyword evidence="1" id="KW-0067">ATP-binding</keyword>
<dbReference type="Proteomes" id="UP000554520">
    <property type="component" value="Unassembled WGS sequence"/>
</dbReference>
<keyword evidence="4" id="KW-0378">Hydrolase</keyword>
<keyword evidence="5" id="KW-1185">Reference proteome</keyword>
<dbReference type="GO" id="GO:0016887">
    <property type="term" value="F:ATP hydrolysis activity"/>
    <property type="evidence" value="ECO:0007669"/>
    <property type="project" value="InterPro"/>
</dbReference>
<evidence type="ECO:0000313" key="4">
    <source>
        <dbReference type="EMBL" id="MBB3149448.1"/>
    </source>
</evidence>
<evidence type="ECO:0000313" key="5">
    <source>
        <dbReference type="Proteomes" id="UP000554520"/>
    </source>
</evidence>
<gene>
    <name evidence="4" type="ORF">FHS21_005901</name>
</gene>
<comment type="caution">
    <text evidence="4">The sequence shown here is derived from an EMBL/GenBank/DDBJ whole genome shotgun (WGS) entry which is preliminary data.</text>
</comment>
<evidence type="ECO:0000259" key="3">
    <source>
        <dbReference type="SMART" id="SM00382"/>
    </source>
</evidence>
<dbReference type="GO" id="GO:0030163">
    <property type="term" value="P:protein catabolic process"/>
    <property type="evidence" value="ECO:0007669"/>
    <property type="project" value="TreeGrafter"/>
</dbReference>
<dbReference type="GO" id="GO:0006508">
    <property type="term" value="P:proteolysis"/>
    <property type="evidence" value="ECO:0007669"/>
    <property type="project" value="UniProtKB-KW"/>
</dbReference>
<proteinExistence type="inferred from homology"/>
<dbReference type="GO" id="GO:0005524">
    <property type="term" value="F:ATP binding"/>
    <property type="evidence" value="ECO:0007669"/>
    <property type="project" value="UniProtKB-KW"/>
</dbReference>
<dbReference type="InterPro" id="IPR037219">
    <property type="entry name" value="Peptidase_M41-like"/>
</dbReference>
<dbReference type="PROSITE" id="PS00674">
    <property type="entry name" value="AAA"/>
    <property type="match status" value="1"/>
</dbReference>
<dbReference type="PANTHER" id="PTHR23076">
    <property type="entry name" value="METALLOPROTEASE M41 FTSH"/>
    <property type="match status" value="1"/>
</dbReference>
<dbReference type="InterPro" id="IPR027417">
    <property type="entry name" value="P-loop_NTPase"/>
</dbReference>
<keyword evidence="4" id="KW-0645">Protease</keyword>
<dbReference type="SUPFAM" id="SSF140990">
    <property type="entry name" value="FtsH protease domain-like"/>
    <property type="match status" value="1"/>
</dbReference>
<dbReference type="Gene3D" id="3.40.50.300">
    <property type="entry name" value="P-loop containing nucleotide triphosphate hydrolases"/>
    <property type="match status" value="1"/>
</dbReference>
<reference evidence="4 5" key="1">
    <citation type="submission" date="2020-08" db="EMBL/GenBank/DDBJ databases">
        <title>Genomic Encyclopedia of Type Strains, Phase III (KMG-III): the genomes of soil and plant-associated and newly described type strains.</title>
        <authorList>
            <person name="Whitman W."/>
        </authorList>
    </citation>
    <scope>NUCLEOTIDE SEQUENCE [LARGE SCALE GENOMIC DNA]</scope>
    <source>
        <strain evidence="4 5">CECT 7015</strain>
    </source>
</reference>
<dbReference type="CDD" id="cd19481">
    <property type="entry name" value="RecA-like_protease"/>
    <property type="match status" value="1"/>
</dbReference>
<comment type="similarity">
    <text evidence="1">Belongs to the AAA ATPase family.</text>
</comment>